<feature type="signal peptide" evidence="24">
    <location>
        <begin position="1"/>
        <end position="25"/>
    </location>
</feature>
<evidence type="ECO:0000256" key="3">
    <source>
        <dbReference type="ARBA" id="ARBA00012513"/>
    </source>
</evidence>
<keyword evidence="19" id="KW-0325">Glycoprotein</keyword>
<dbReference type="InterPro" id="IPR011009">
    <property type="entry name" value="Kinase-like_dom_sf"/>
</dbReference>
<dbReference type="GO" id="GO:0005524">
    <property type="term" value="F:ATP binding"/>
    <property type="evidence" value="ECO:0007669"/>
    <property type="project" value="UniProtKB-UniRule"/>
</dbReference>
<dbReference type="PROSITE" id="PS00107">
    <property type="entry name" value="PROTEIN_KINASE_ATP"/>
    <property type="match status" value="2"/>
</dbReference>
<evidence type="ECO:0000256" key="19">
    <source>
        <dbReference type="ARBA" id="ARBA00023180"/>
    </source>
</evidence>
<evidence type="ECO:0000256" key="18">
    <source>
        <dbReference type="ARBA" id="ARBA00023170"/>
    </source>
</evidence>
<evidence type="ECO:0000256" key="7">
    <source>
        <dbReference type="ARBA" id="ARBA00022553"/>
    </source>
</evidence>
<dbReference type="FunFam" id="3.80.10.10:FF:000330">
    <property type="entry name" value="Receptor protein-tyrosine kinase CEPR1"/>
    <property type="match status" value="1"/>
</dbReference>
<keyword evidence="8" id="KW-0433">Leucine-rich repeat</keyword>
<feature type="binding site" evidence="22">
    <location>
        <position position="702"/>
    </location>
    <ligand>
        <name>ATP</name>
        <dbReference type="ChEBI" id="CHEBI:30616"/>
    </ligand>
</feature>
<dbReference type="InterPro" id="IPR013210">
    <property type="entry name" value="LRR_N_plant-typ"/>
</dbReference>
<dbReference type="InterPro" id="IPR050647">
    <property type="entry name" value="Plant_LRR-RLKs"/>
</dbReference>
<name>A0A199V3J4_ANACO</name>
<comment type="catalytic activity">
    <reaction evidence="21">
        <text>L-seryl-[protein] + ATP = O-phospho-L-seryl-[protein] + ADP + H(+)</text>
        <dbReference type="Rhea" id="RHEA:17989"/>
        <dbReference type="Rhea" id="RHEA-COMP:9863"/>
        <dbReference type="Rhea" id="RHEA-COMP:11604"/>
        <dbReference type="ChEBI" id="CHEBI:15378"/>
        <dbReference type="ChEBI" id="CHEBI:29999"/>
        <dbReference type="ChEBI" id="CHEBI:30616"/>
        <dbReference type="ChEBI" id="CHEBI:83421"/>
        <dbReference type="ChEBI" id="CHEBI:456216"/>
        <dbReference type="EC" id="2.7.11.1"/>
    </reaction>
</comment>
<feature type="transmembrane region" description="Helical" evidence="23">
    <location>
        <begin position="614"/>
        <end position="636"/>
    </location>
</feature>
<keyword evidence="7" id="KW-0597">Phosphoprotein</keyword>
<dbReference type="Gene3D" id="3.30.200.20">
    <property type="entry name" value="Phosphorylase Kinase, domain 1"/>
    <property type="match status" value="2"/>
</dbReference>
<dbReference type="GO" id="GO:0033612">
    <property type="term" value="F:receptor serine/threonine kinase binding"/>
    <property type="evidence" value="ECO:0007669"/>
    <property type="project" value="TreeGrafter"/>
</dbReference>
<dbReference type="Gene3D" id="1.10.510.10">
    <property type="entry name" value="Transferase(Phosphotransferase) domain 1"/>
    <property type="match status" value="2"/>
</dbReference>
<evidence type="ECO:0000256" key="24">
    <source>
        <dbReference type="SAM" id="SignalP"/>
    </source>
</evidence>
<dbReference type="PANTHER" id="PTHR48056:SF20">
    <property type="entry name" value="PROTEIN KINASE DOMAIN-CONTAINING PROTEIN"/>
    <property type="match status" value="1"/>
</dbReference>
<proteinExistence type="inferred from homology"/>
<comment type="subcellular location">
    <subcellularLocation>
        <location evidence="1">Cell membrane</location>
        <topology evidence="1">Single-pass membrane protein</topology>
    </subcellularLocation>
</comment>
<sequence length="1318" mass="143962">MIDHYLCLHLILISLLLCFLPTSNSQEVEVHALLQFKSNLNDPLHHLDSWTESNSPCHFLGVSCDSTSGEVVGISLSNRNLSGKISPSISALRKLTYLVLDTNAISGTIPPQLSSCTSLKVLNLSANSLTGPLPDLSSLNNLEILDLSINGFSGHFPEWIGNLSGLISLGLAGNDFDEGEIPPNIGNLKNLTLLYWANCNLTGEIPPSVFELTSLQTLDLSNNNISGDFPKDISKLRNLYKIELYRNNLKGEIPPALANLTNLHEFDISQNQMSGEIPAELGSLKNLTVIQLFRNNFRGEIPKEWGDLEYLNGFSIYENTFSGEFPPNFGRFAPLNSLDISENNFSGEFPRFLCRNNNLNFLLALDNNFSGEFPESYADCKTLVRFRISQNQFTGKLPDGLWALPNATIIDISDNNFVGGISSEIGKSVNLNQLCVQNNKLSGEIPAEIGNLMQLQKLYASNNSFSGSIPSEIGNLNQLTSLHLEDNSLSGSLPSELGLCSRLVEIDLSQNSLTGTIPNSLSFLASLNSINLSQNLISGSIPDGLQALKLSSIDFSRNRLTGQVPPGLLMIAGEEAFDGNPGLCIVGKSGSRWDPELGMCKMDNTHKDIFAKKLLIVPAILLALLFLLAGLVFISYRSFKLEESLRMEEGKDGNKWKLESFHPPEIDAEEICKLDEGNVIGSGGTGKVYRLELKNRGAVAVKQLWKGNGQKALMAEMDILGKIRHRNIVKLYACLTKGELNYIVYEYMPNGNLHQALRREIKGGRTELDWNKRYNIALGAAKGIMYLHHDCSPAIIHRDIKSTNILLDEEYEAKIADFGIAKIAEASEFSCFAGTHGYIAPELAYSLKATEKTDVYSFGVVLLELLTGLSAFEPQFGEGNDIVCWVSAHLNSQNSSQVLDPRVPISAKDDMIKVLKIAALCITKLPTTRPTMREVVNMLIDADPCNVLRRLSALIGKGPSSTIERFPLATLLAATDAFSEGHKIGSGSFGSVYRAVLPDGRVVAIKRAEPPCPYAAAAAASASTSSASASTSAALPAKRRDRESAFLSELALLSRVNHKNLVRLLGFCTDRAEHVLVYEFVSNGALHDHLHKRAPIAPPLASWNARLKLALDAARGIEYLHAYAVPPIIHRDIKPSNILLDDSWTAKVSDFGLSLLLSTGEDDDDDAHDTPRAAGTVGYMDPEYYRLQHLTAKSDVYSFGVVLLELLSGCKVIQKYEESGTPRNVVEFAVPHIVADDVHRILDQRLPPPTPSEIEAVAYVGYLAADCVSPVGRNRPTMTEIVNGLERAVSACGTPNLSRSGTERGLIDSVVITFINED</sequence>
<dbReference type="FunFam" id="1.10.510.10:FF:000358">
    <property type="entry name" value="Putative leucine-rich repeat receptor-like serine/threonine-protein kinase"/>
    <property type="match status" value="1"/>
</dbReference>
<evidence type="ECO:0000256" key="21">
    <source>
        <dbReference type="ARBA" id="ARBA00048679"/>
    </source>
</evidence>
<gene>
    <name evidence="26" type="ORF">ACMD2_10573</name>
</gene>
<comment type="catalytic activity">
    <reaction evidence="20">
        <text>L-threonyl-[protein] + ATP = O-phospho-L-threonyl-[protein] + ADP + H(+)</text>
        <dbReference type="Rhea" id="RHEA:46608"/>
        <dbReference type="Rhea" id="RHEA-COMP:11060"/>
        <dbReference type="Rhea" id="RHEA-COMP:11605"/>
        <dbReference type="ChEBI" id="CHEBI:15378"/>
        <dbReference type="ChEBI" id="CHEBI:30013"/>
        <dbReference type="ChEBI" id="CHEBI:30616"/>
        <dbReference type="ChEBI" id="CHEBI:61977"/>
        <dbReference type="ChEBI" id="CHEBI:456216"/>
        <dbReference type="EC" id="2.7.11.1"/>
    </reaction>
</comment>
<evidence type="ECO:0000313" key="26">
    <source>
        <dbReference type="EMBL" id="OAY71652.1"/>
    </source>
</evidence>
<evidence type="ECO:0000259" key="25">
    <source>
        <dbReference type="PROSITE" id="PS50011"/>
    </source>
</evidence>
<dbReference type="SUPFAM" id="SSF52047">
    <property type="entry name" value="RNI-like"/>
    <property type="match status" value="1"/>
</dbReference>
<dbReference type="Pfam" id="PF13855">
    <property type="entry name" value="LRR_8"/>
    <property type="match status" value="1"/>
</dbReference>
<keyword evidence="12" id="KW-0677">Repeat</keyword>
<evidence type="ECO:0000256" key="6">
    <source>
        <dbReference type="ARBA" id="ARBA00022527"/>
    </source>
</evidence>
<dbReference type="PROSITE" id="PS00108">
    <property type="entry name" value="PROTEIN_KINASE_ST"/>
    <property type="match status" value="2"/>
</dbReference>
<dbReference type="InterPro" id="IPR032675">
    <property type="entry name" value="LRR_dom_sf"/>
</dbReference>
<keyword evidence="6" id="KW-0723">Serine/threonine-protein kinase</keyword>
<dbReference type="GO" id="GO:0048608">
    <property type="term" value="P:reproductive structure development"/>
    <property type="evidence" value="ECO:0007669"/>
    <property type="project" value="UniProtKB-ARBA"/>
</dbReference>
<dbReference type="CDD" id="cd14066">
    <property type="entry name" value="STKc_IRAK"/>
    <property type="match status" value="1"/>
</dbReference>
<dbReference type="FunFam" id="3.80.10.10:FF:000234">
    <property type="entry name" value="Probable inactive receptor kinase RLK902"/>
    <property type="match status" value="1"/>
</dbReference>
<evidence type="ECO:0000256" key="16">
    <source>
        <dbReference type="ARBA" id="ARBA00022989"/>
    </source>
</evidence>
<dbReference type="InterPro" id="IPR003591">
    <property type="entry name" value="Leu-rich_rpt_typical-subtyp"/>
</dbReference>
<keyword evidence="18 26" id="KW-0675">Receptor</keyword>
<dbReference type="SMART" id="SM00220">
    <property type="entry name" value="S_TKc"/>
    <property type="match status" value="2"/>
</dbReference>
<accession>A0A199V3J4</accession>
<dbReference type="PROSITE" id="PS51450">
    <property type="entry name" value="LRR"/>
    <property type="match status" value="2"/>
</dbReference>
<dbReference type="Gene3D" id="3.80.10.10">
    <property type="entry name" value="Ribonuclease Inhibitor"/>
    <property type="match status" value="4"/>
</dbReference>
<evidence type="ECO:0000256" key="11">
    <source>
        <dbReference type="ARBA" id="ARBA00022729"/>
    </source>
</evidence>
<dbReference type="PANTHER" id="PTHR48056">
    <property type="entry name" value="LRR RECEPTOR-LIKE SERINE/THREONINE-PROTEIN KINASE-RELATED"/>
    <property type="match status" value="1"/>
</dbReference>
<dbReference type="InterPro" id="IPR001611">
    <property type="entry name" value="Leu-rich_rpt"/>
</dbReference>
<dbReference type="FunFam" id="3.30.200.20:FF:000511">
    <property type="entry name" value="Leucine-rich receptor-like protein kinase family protein"/>
    <property type="match status" value="1"/>
</dbReference>
<evidence type="ECO:0000256" key="4">
    <source>
        <dbReference type="ARBA" id="ARBA00022473"/>
    </source>
</evidence>
<dbReference type="PROSITE" id="PS50011">
    <property type="entry name" value="PROTEIN_KINASE_DOM"/>
    <property type="match status" value="2"/>
</dbReference>
<evidence type="ECO:0000256" key="1">
    <source>
        <dbReference type="ARBA" id="ARBA00004162"/>
    </source>
</evidence>
<evidence type="ECO:0000313" key="27">
    <source>
        <dbReference type="Proteomes" id="UP000092600"/>
    </source>
</evidence>
<dbReference type="EMBL" id="LSRQ01003366">
    <property type="protein sequence ID" value="OAY71652.1"/>
    <property type="molecule type" value="Genomic_DNA"/>
</dbReference>
<keyword evidence="9" id="KW-0808">Transferase</keyword>
<dbReference type="InterPro" id="IPR017441">
    <property type="entry name" value="Protein_kinase_ATP_BS"/>
</dbReference>
<evidence type="ECO:0000256" key="8">
    <source>
        <dbReference type="ARBA" id="ARBA00022614"/>
    </source>
</evidence>
<evidence type="ECO:0000256" key="17">
    <source>
        <dbReference type="ARBA" id="ARBA00023136"/>
    </source>
</evidence>
<dbReference type="GO" id="GO:0005886">
    <property type="term" value="C:plasma membrane"/>
    <property type="evidence" value="ECO:0007669"/>
    <property type="project" value="UniProtKB-SubCell"/>
</dbReference>
<organism evidence="26 27">
    <name type="scientific">Ananas comosus</name>
    <name type="common">Pineapple</name>
    <name type="synonym">Ananas ananas</name>
    <dbReference type="NCBI Taxonomy" id="4615"/>
    <lineage>
        <taxon>Eukaryota</taxon>
        <taxon>Viridiplantae</taxon>
        <taxon>Streptophyta</taxon>
        <taxon>Embryophyta</taxon>
        <taxon>Tracheophyta</taxon>
        <taxon>Spermatophyta</taxon>
        <taxon>Magnoliopsida</taxon>
        <taxon>Liliopsida</taxon>
        <taxon>Poales</taxon>
        <taxon>Bromeliaceae</taxon>
        <taxon>Bromelioideae</taxon>
        <taxon>Ananas</taxon>
    </lineage>
</organism>
<evidence type="ECO:0000256" key="20">
    <source>
        <dbReference type="ARBA" id="ARBA00047899"/>
    </source>
</evidence>
<keyword evidence="10 23" id="KW-0812">Transmembrane</keyword>
<evidence type="ECO:0000256" key="13">
    <source>
        <dbReference type="ARBA" id="ARBA00022741"/>
    </source>
</evidence>
<dbReference type="EC" id="2.7.11.1" evidence="3"/>
<dbReference type="Pfam" id="PF00560">
    <property type="entry name" value="LRR_1"/>
    <property type="match status" value="9"/>
</dbReference>
<evidence type="ECO:0000256" key="15">
    <source>
        <dbReference type="ARBA" id="ARBA00022840"/>
    </source>
</evidence>
<feature type="binding site" evidence="22">
    <location>
        <position position="1006"/>
    </location>
    <ligand>
        <name>ATP</name>
        <dbReference type="ChEBI" id="CHEBI:30616"/>
    </ligand>
</feature>
<keyword evidence="15 22" id="KW-0067">ATP-binding</keyword>
<dbReference type="GO" id="GO:1905393">
    <property type="term" value="P:plant organ formation"/>
    <property type="evidence" value="ECO:0007669"/>
    <property type="project" value="UniProtKB-ARBA"/>
</dbReference>
<dbReference type="SUPFAM" id="SSF56112">
    <property type="entry name" value="Protein kinase-like (PK-like)"/>
    <property type="match status" value="2"/>
</dbReference>
<dbReference type="Proteomes" id="UP000092600">
    <property type="component" value="Unassembled WGS sequence"/>
</dbReference>
<evidence type="ECO:0000256" key="9">
    <source>
        <dbReference type="ARBA" id="ARBA00022679"/>
    </source>
</evidence>
<evidence type="ECO:0000256" key="10">
    <source>
        <dbReference type="ARBA" id="ARBA00022692"/>
    </source>
</evidence>
<evidence type="ECO:0000256" key="23">
    <source>
        <dbReference type="SAM" id="Phobius"/>
    </source>
</evidence>
<keyword evidence="4" id="KW-0217">Developmental protein</keyword>
<dbReference type="GO" id="GO:0004674">
    <property type="term" value="F:protein serine/threonine kinase activity"/>
    <property type="evidence" value="ECO:0007669"/>
    <property type="project" value="UniProtKB-KW"/>
</dbReference>
<dbReference type="InterPro" id="IPR001245">
    <property type="entry name" value="Ser-Thr/Tyr_kinase_cat_dom"/>
</dbReference>
<comment type="caution">
    <text evidence="26">The sequence shown here is derived from an EMBL/GenBank/DDBJ whole genome shotgun (WGS) entry which is preliminary data.</text>
</comment>
<evidence type="ECO:0000256" key="14">
    <source>
        <dbReference type="ARBA" id="ARBA00022777"/>
    </source>
</evidence>
<keyword evidence="14 26" id="KW-0418">Kinase</keyword>
<keyword evidence="13 22" id="KW-0547">Nucleotide-binding</keyword>
<evidence type="ECO:0000256" key="5">
    <source>
        <dbReference type="ARBA" id="ARBA00022475"/>
    </source>
</evidence>
<dbReference type="Pfam" id="PF00069">
    <property type="entry name" value="Pkinase"/>
    <property type="match status" value="1"/>
</dbReference>
<dbReference type="FunFam" id="3.80.10.10:FF:000590">
    <property type="entry name" value="Leucine-rich receptor-like protein kinase family protein"/>
    <property type="match status" value="1"/>
</dbReference>
<keyword evidence="16 23" id="KW-1133">Transmembrane helix</keyword>
<protein>
    <recommendedName>
        <fullName evidence="3">non-specific serine/threonine protein kinase</fullName>
        <ecNumber evidence="3">2.7.11.1</ecNumber>
    </recommendedName>
</protein>
<keyword evidence="5" id="KW-1003">Cell membrane</keyword>
<dbReference type="STRING" id="4615.A0A199V3J4"/>
<feature type="domain" description="Protein kinase" evidence="25">
    <location>
        <begin position="978"/>
        <end position="1289"/>
    </location>
</feature>
<dbReference type="GO" id="GO:0048367">
    <property type="term" value="P:shoot system development"/>
    <property type="evidence" value="ECO:0007669"/>
    <property type="project" value="UniProtKB-ARBA"/>
</dbReference>
<evidence type="ECO:0000256" key="22">
    <source>
        <dbReference type="PROSITE-ProRule" id="PRU10141"/>
    </source>
</evidence>
<feature type="domain" description="Protein kinase" evidence="25">
    <location>
        <begin position="674"/>
        <end position="940"/>
    </location>
</feature>
<keyword evidence="17 23" id="KW-0472">Membrane</keyword>
<feature type="chain" id="PRO_5008285633" description="non-specific serine/threonine protein kinase" evidence="24">
    <location>
        <begin position="26"/>
        <end position="1318"/>
    </location>
</feature>
<evidence type="ECO:0000256" key="2">
    <source>
        <dbReference type="ARBA" id="ARBA00008684"/>
    </source>
</evidence>
<dbReference type="Pfam" id="PF07714">
    <property type="entry name" value="PK_Tyr_Ser-Thr"/>
    <property type="match status" value="1"/>
</dbReference>
<keyword evidence="11 24" id="KW-0732">Signal</keyword>
<dbReference type="Pfam" id="PF08263">
    <property type="entry name" value="LRRNT_2"/>
    <property type="match status" value="1"/>
</dbReference>
<dbReference type="SMART" id="SM00369">
    <property type="entry name" value="LRR_TYP"/>
    <property type="match status" value="6"/>
</dbReference>
<dbReference type="GO" id="GO:0009791">
    <property type="term" value="P:post-embryonic development"/>
    <property type="evidence" value="ECO:0007669"/>
    <property type="project" value="UniProtKB-ARBA"/>
</dbReference>
<dbReference type="InterPro" id="IPR000719">
    <property type="entry name" value="Prot_kinase_dom"/>
</dbReference>
<dbReference type="SUPFAM" id="SSF52058">
    <property type="entry name" value="L domain-like"/>
    <property type="match status" value="1"/>
</dbReference>
<comment type="similarity">
    <text evidence="2">Belongs to the protein kinase superfamily. Ser/Thr protein kinase family.</text>
</comment>
<reference evidence="26 27" key="1">
    <citation type="journal article" date="2016" name="DNA Res.">
        <title>The draft genome of MD-2 pineapple using hybrid error correction of long reads.</title>
        <authorList>
            <person name="Redwan R.M."/>
            <person name="Saidin A."/>
            <person name="Kumar S.V."/>
        </authorList>
    </citation>
    <scope>NUCLEOTIDE SEQUENCE [LARGE SCALE GENOMIC DNA]</scope>
    <source>
        <strain evidence="27">cv. MD2</strain>
        <tissue evidence="26">Leaf</tissue>
    </source>
</reference>
<dbReference type="InterPro" id="IPR008271">
    <property type="entry name" value="Ser/Thr_kinase_AS"/>
</dbReference>
<dbReference type="FunFam" id="1.10.510.10:FF:000632">
    <property type="entry name" value="leucine-rich repeat receptor-like protein kinase TDR"/>
    <property type="match status" value="1"/>
</dbReference>
<evidence type="ECO:0000256" key="12">
    <source>
        <dbReference type="ARBA" id="ARBA00022737"/>
    </source>
</evidence>